<dbReference type="SUPFAM" id="SSF100950">
    <property type="entry name" value="NagB/RpiA/CoA transferase-like"/>
    <property type="match status" value="1"/>
</dbReference>
<dbReference type="Gene3D" id="3.40.50.1360">
    <property type="match status" value="1"/>
</dbReference>
<feature type="non-terminal residue" evidence="1">
    <location>
        <position position="1"/>
    </location>
</feature>
<comment type="caution">
    <text evidence="1">The sequence shown here is derived from an EMBL/GenBank/DDBJ whole genome shotgun (WGS) entry which is preliminary data.</text>
</comment>
<dbReference type="GO" id="GO:0004342">
    <property type="term" value="F:glucosamine-6-phosphate deaminase activity"/>
    <property type="evidence" value="ECO:0007669"/>
    <property type="project" value="InterPro"/>
</dbReference>
<dbReference type="PROSITE" id="PS01161">
    <property type="entry name" value="GLC_GALNAC_ISOMERASE"/>
    <property type="match status" value="1"/>
</dbReference>
<dbReference type="PANTHER" id="PTHR42892">
    <property type="entry name" value="GLUCOSAMINE-6-PHOSPHATE DEAMINASE-LIKE PROTEIN BT_0258-RELATED"/>
    <property type="match status" value="1"/>
</dbReference>
<dbReference type="EMBL" id="LAZR01000079">
    <property type="protein sequence ID" value="KKN94368.1"/>
    <property type="molecule type" value="Genomic_DNA"/>
</dbReference>
<reference evidence="1" key="1">
    <citation type="journal article" date="2015" name="Nature">
        <title>Complex archaea that bridge the gap between prokaryotes and eukaryotes.</title>
        <authorList>
            <person name="Spang A."/>
            <person name="Saw J.H."/>
            <person name="Jorgensen S.L."/>
            <person name="Zaremba-Niedzwiedzka K."/>
            <person name="Martijn J."/>
            <person name="Lind A.E."/>
            <person name="van Eijk R."/>
            <person name="Schleper C."/>
            <person name="Guy L."/>
            <person name="Ettema T.J."/>
        </authorList>
    </citation>
    <scope>NUCLEOTIDE SEQUENCE</scope>
</reference>
<proteinExistence type="predicted"/>
<accession>A0A0F9XPX1</accession>
<dbReference type="AlphaFoldDB" id="A0A0F9XPX1"/>
<protein>
    <recommendedName>
        <fullName evidence="2">Glucosamine/galactosamine-6-phosphate isomerase domain-containing protein</fullName>
    </recommendedName>
</protein>
<evidence type="ECO:0008006" key="2">
    <source>
        <dbReference type="Google" id="ProtNLM"/>
    </source>
</evidence>
<dbReference type="InterPro" id="IPR052960">
    <property type="entry name" value="GlcN6P_deaminase-like"/>
</dbReference>
<sequence>IRSLGGIGFFLGGIGPDGHIGFNVRGSDLYSTTRLAATNYETQAAAAADLGGIEVARQRLVITIGLATITFNPDCAAIIMAAGEAKARIVADSIQSNIHIRHPASPQRRL</sequence>
<gene>
    <name evidence="1" type="ORF">LCGC14_0189820</name>
</gene>
<dbReference type="InterPro" id="IPR018321">
    <property type="entry name" value="Glucosamine6P_isomerase_CS"/>
</dbReference>
<dbReference type="PANTHER" id="PTHR42892:SF1">
    <property type="entry name" value="GLUCOSAMINE-6-PHOSPHATE ISOMERASE"/>
    <property type="match status" value="1"/>
</dbReference>
<organism evidence="1">
    <name type="scientific">marine sediment metagenome</name>
    <dbReference type="NCBI Taxonomy" id="412755"/>
    <lineage>
        <taxon>unclassified sequences</taxon>
        <taxon>metagenomes</taxon>
        <taxon>ecological metagenomes</taxon>
    </lineage>
</organism>
<dbReference type="InterPro" id="IPR037171">
    <property type="entry name" value="NagB/RpiA_transferase-like"/>
</dbReference>
<dbReference type="GO" id="GO:0006044">
    <property type="term" value="P:N-acetylglucosamine metabolic process"/>
    <property type="evidence" value="ECO:0007669"/>
    <property type="project" value="InterPro"/>
</dbReference>
<evidence type="ECO:0000313" key="1">
    <source>
        <dbReference type="EMBL" id="KKN94368.1"/>
    </source>
</evidence>
<name>A0A0F9XPX1_9ZZZZ</name>